<comment type="caution">
    <text evidence="8">The sequence shown here is derived from an EMBL/GenBank/DDBJ whole genome shotgun (WGS) entry which is preliminary data.</text>
</comment>
<dbReference type="EMBL" id="MVDD01000002">
    <property type="protein sequence ID" value="PKQ64786.1"/>
    <property type="molecule type" value="Genomic_DNA"/>
</dbReference>
<gene>
    <name evidence="8" type="ORF">BZG02_02690</name>
</gene>
<dbReference type="GO" id="GO:0016787">
    <property type="term" value="F:hydrolase activity"/>
    <property type="evidence" value="ECO:0007669"/>
    <property type="project" value="UniProtKB-KW"/>
</dbReference>
<reference evidence="8 9" key="1">
    <citation type="journal article" date="2017" name="Front. Microbiol.">
        <title>Labilibaculum manganireducens gen. nov., sp. nov. and Labilibaculum filiforme sp. nov., Novel Bacteroidetes Isolated from Subsurface Sediments of the Baltic Sea.</title>
        <authorList>
            <person name="Vandieken V."/>
            <person name="Marshall I.P."/>
            <person name="Niemann H."/>
            <person name="Engelen B."/>
            <person name="Cypionka H."/>
        </authorList>
    </citation>
    <scope>NUCLEOTIDE SEQUENCE [LARGE SCALE GENOMIC DNA]</scope>
    <source>
        <strain evidence="8 9">59.16B</strain>
    </source>
</reference>
<dbReference type="Gene3D" id="3.30.920.30">
    <property type="entry name" value="Hypothetical protein"/>
    <property type="match status" value="1"/>
</dbReference>
<sequence length="61" mass="6964">MKIKQAIKLIELDGWSLVRTRGDHRQYRHPIKKGLVTIAGKFSDDLKKGTENSIFKQAGLK</sequence>
<protein>
    <submittedName>
        <fullName evidence="8">Addiction module toxin, HicA family</fullName>
    </submittedName>
</protein>
<keyword evidence="9" id="KW-1185">Reference proteome</keyword>
<keyword evidence="2" id="KW-1277">Toxin-antitoxin system</keyword>
<dbReference type="InterPro" id="IPR038570">
    <property type="entry name" value="HicA_sf"/>
</dbReference>
<evidence type="ECO:0000313" key="9">
    <source>
        <dbReference type="Proteomes" id="UP000233535"/>
    </source>
</evidence>
<evidence type="ECO:0000256" key="4">
    <source>
        <dbReference type="ARBA" id="ARBA00022759"/>
    </source>
</evidence>
<dbReference type="SUPFAM" id="SSF54786">
    <property type="entry name" value="YcfA/nrd intein domain"/>
    <property type="match status" value="1"/>
</dbReference>
<evidence type="ECO:0000256" key="5">
    <source>
        <dbReference type="ARBA" id="ARBA00022801"/>
    </source>
</evidence>
<evidence type="ECO:0000256" key="2">
    <source>
        <dbReference type="ARBA" id="ARBA00022649"/>
    </source>
</evidence>
<organism evidence="8 9">
    <name type="scientific">Labilibaculum filiforme</name>
    <dbReference type="NCBI Taxonomy" id="1940526"/>
    <lineage>
        <taxon>Bacteria</taxon>
        <taxon>Pseudomonadati</taxon>
        <taxon>Bacteroidota</taxon>
        <taxon>Bacteroidia</taxon>
        <taxon>Marinilabiliales</taxon>
        <taxon>Marinifilaceae</taxon>
        <taxon>Labilibaculum</taxon>
    </lineage>
</organism>
<keyword evidence="5" id="KW-0378">Hydrolase</keyword>
<dbReference type="GO" id="GO:0004519">
    <property type="term" value="F:endonuclease activity"/>
    <property type="evidence" value="ECO:0007669"/>
    <property type="project" value="UniProtKB-KW"/>
</dbReference>
<evidence type="ECO:0000256" key="6">
    <source>
        <dbReference type="ARBA" id="ARBA00022884"/>
    </source>
</evidence>
<dbReference type="InterPro" id="IPR012933">
    <property type="entry name" value="HicA_mRNA_interferase"/>
</dbReference>
<keyword evidence="3" id="KW-0540">Nuclease</keyword>
<name>A0A2N3I3B8_9BACT</name>
<dbReference type="GO" id="GO:0003729">
    <property type="term" value="F:mRNA binding"/>
    <property type="evidence" value="ECO:0007669"/>
    <property type="project" value="InterPro"/>
</dbReference>
<accession>A0A2N3I3B8</accession>
<dbReference type="OrthoDB" id="9798547at2"/>
<proteinExistence type="inferred from homology"/>
<evidence type="ECO:0000313" key="8">
    <source>
        <dbReference type="EMBL" id="PKQ64786.1"/>
    </source>
</evidence>
<dbReference type="Proteomes" id="UP000233535">
    <property type="component" value="Unassembled WGS sequence"/>
</dbReference>
<keyword evidence="6" id="KW-0694">RNA-binding</keyword>
<dbReference type="Pfam" id="PF07927">
    <property type="entry name" value="HicA_toxin"/>
    <property type="match status" value="1"/>
</dbReference>
<evidence type="ECO:0000256" key="7">
    <source>
        <dbReference type="ARBA" id="ARBA00023016"/>
    </source>
</evidence>
<evidence type="ECO:0000256" key="1">
    <source>
        <dbReference type="ARBA" id="ARBA00006620"/>
    </source>
</evidence>
<dbReference type="RefSeq" id="WP_101259886.1">
    <property type="nucleotide sequence ID" value="NZ_MVDD01000002.1"/>
</dbReference>
<evidence type="ECO:0000256" key="3">
    <source>
        <dbReference type="ARBA" id="ARBA00022722"/>
    </source>
</evidence>
<dbReference type="AlphaFoldDB" id="A0A2N3I3B8"/>
<keyword evidence="4" id="KW-0255">Endonuclease</keyword>
<comment type="similarity">
    <text evidence="1">Belongs to the HicA mRNA interferase family.</text>
</comment>
<keyword evidence="7" id="KW-0346">Stress response</keyword>